<dbReference type="PROSITE" id="PS00092">
    <property type="entry name" value="N6_MTASE"/>
    <property type="match status" value="1"/>
</dbReference>
<comment type="catalytic activity">
    <reaction evidence="5">
        <text>a 2'-deoxyadenosine in DNA + S-adenosyl-L-methionine = an N(6)-methyl-2'-deoxyadenosine in DNA + S-adenosyl-L-homocysteine + H(+)</text>
        <dbReference type="Rhea" id="RHEA:15197"/>
        <dbReference type="Rhea" id="RHEA-COMP:12418"/>
        <dbReference type="Rhea" id="RHEA-COMP:12419"/>
        <dbReference type="ChEBI" id="CHEBI:15378"/>
        <dbReference type="ChEBI" id="CHEBI:57856"/>
        <dbReference type="ChEBI" id="CHEBI:59789"/>
        <dbReference type="ChEBI" id="CHEBI:90615"/>
        <dbReference type="ChEBI" id="CHEBI:90616"/>
        <dbReference type="EC" id="2.1.1.72"/>
    </reaction>
</comment>
<feature type="domain" description="Type II methyltransferase M.TaqI-like" evidence="7">
    <location>
        <begin position="280"/>
        <end position="459"/>
    </location>
</feature>
<dbReference type="Pfam" id="PF07669">
    <property type="entry name" value="Eco57I"/>
    <property type="match status" value="1"/>
</dbReference>
<evidence type="ECO:0000313" key="10">
    <source>
        <dbReference type="Proteomes" id="UP000182498"/>
    </source>
</evidence>
<dbReference type="SUPFAM" id="SSF53335">
    <property type="entry name" value="S-adenosyl-L-methionine-dependent methyltransferases"/>
    <property type="match status" value="1"/>
</dbReference>
<dbReference type="AlphaFoldDB" id="A0A125T599"/>
<name>A0A125T599_9CORY</name>
<dbReference type="PANTHER" id="PTHR33841:SF1">
    <property type="entry name" value="DNA METHYLTRANSFERASE A"/>
    <property type="match status" value="1"/>
</dbReference>
<reference evidence="10" key="1">
    <citation type="submission" date="2015-11" db="EMBL/GenBank/DDBJ databases">
        <authorList>
            <person name="Dugat-Bony E."/>
        </authorList>
    </citation>
    <scope>NUCLEOTIDE SEQUENCE [LARGE SCALE GENOMIC DNA]</scope>
    <source>
        <strain evidence="10">Mu292</strain>
    </source>
</reference>
<dbReference type="GO" id="GO:0006304">
    <property type="term" value="P:DNA modification"/>
    <property type="evidence" value="ECO:0007669"/>
    <property type="project" value="InterPro"/>
</dbReference>
<evidence type="ECO:0000256" key="1">
    <source>
        <dbReference type="ARBA" id="ARBA00011900"/>
    </source>
</evidence>
<dbReference type="Pfam" id="PF22654">
    <property type="entry name" value="DUF7008"/>
    <property type="match status" value="1"/>
</dbReference>
<feature type="domain" description="DUF7008" evidence="8">
    <location>
        <begin position="823"/>
        <end position="1191"/>
    </location>
</feature>
<proteinExistence type="predicted"/>
<dbReference type="InterPro" id="IPR050953">
    <property type="entry name" value="N4_N6_ade-DNA_methylase"/>
</dbReference>
<evidence type="ECO:0000259" key="8">
    <source>
        <dbReference type="Pfam" id="PF22654"/>
    </source>
</evidence>
<evidence type="ECO:0000259" key="7">
    <source>
        <dbReference type="Pfam" id="PF07669"/>
    </source>
</evidence>
<keyword evidence="2 9" id="KW-0489">Methyltransferase</keyword>
<dbReference type="InterPro" id="IPR011639">
    <property type="entry name" value="MethylTrfase_TaqI-like_dom"/>
</dbReference>
<gene>
    <name evidence="9" type="ORF">CVAR292_00711</name>
</gene>
<dbReference type="Proteomes" id="UP000182498">
    <property type="component" value="Unassembled WGS sequence"/>
</dbReference>
<dbReference type="GO" id="GO:0032259">
    <property type="term" value="P:methylation"/>
    <property type="evidence" value="ECO:0007669"/>
    <property type="project" value="UniProtKB-KW"/>
</dbReference>
<evidence type="ECO:0000256" key="2">
    <source>
        <dbReference type="ARBA" id="ARBA00022603"/>
    </source>
</evidence>
<dbReference type="InterPro" id="IPR029063">
    <property type="entry name" value="SAM-dependent_MTases_sf"/>
</dbReference>
<evidence type="ECO:0000256" key="5">
    <source>
        <dbReference type="ARBA" id="ARBA00047942"/>
    </source>
</evidence>
<dbReference type="InterPro" id="IPR054277">
    <property type="entry name" value="DUF7008"/>
</dbReference>
<dbReference type="Gene3D" id="3.40.50.150">
    <property type="entry name" value="Vaccinia Virus protein VP39"/>
    <property type="match status" value="1"/>
</dbReference>
<evidence type="ECO:0000256" key="3">
    <source>
        <dbReference type="ARBA" id="ARBA00022679"/>
    </source>
</evidence>
<dbReference type="EC" id="2.1.1.72" evidence="1"/>
<dbReference type="NCBIfam" id="NF033451">
    <property type="entry name" value="BREX_2_MTaseX"/>
    <property type="match status" value="1"/>
</dbReference>
<dbReference type="InterPro" id="IPR002052">
    <property type="entry name" value="DNA_methylase_N6_adenine_CS"/>
</dbReference>
<keyword evidence="4" id="KW-0949">S-adenosyl-L-methionine</keyword>
<feature type="region of interest" description="Disordered" evidence="6">
    <location>
        <begin position="1174"/>
        <end position="1193"/>
    </location>
</feature>
<dbReference type="GO" id="GO:0003676">
    <property type="term" value="F:nucleic acid binding"/>
    <property type="evidence" value="ECO:0007669"/>
    <property type="project" value="InterPro"/>
</dbReference>
<evidence type="ECO:0000313" key="9">
    <source>
        <dbReference type="EMBL" id="CUU65392.1"/>
    </source>
</evidence>
<protein>
    <recommendedName>
        <fullName evidence="1">site-specific DNA-methyltransferase (adenine-specific)</fullName>
        <ecNumber evidence="1">2.1.1.72</ecNumber>
    </recommendedName>
</protein>
<dbReference type="GO" id="GO:0009007">
    <property type="term" value="F:site-specific DNA-methyltransferase (adenine-specific) activity"/>
    <property type="evidence" value="ECO:0007669"/>
    <property type="project" value="UniProtKB-EC"/>
</dbReference>
<keyword evidence="3 9" id="KW-0808">Transferase</keyword>
<accession>A0A125T599</accession>
<dbReference type="RefSeq" id="WP_073883614.1">
    <property type="nucleotide sequence ID" value="NZ_FAUH01000004.1"/>
</dbReference>
<keyword evidence="10" id="KW-1185">Reference proteome</keyword>
<organism evidence="9 10">
    <name type="scientific">Corynebacterium variabile</name>
    <dbReference type="NCBI Taxonomy" id="1727"/>
    <lineage>
        <taxon>Bacteria</taxon>
        <taxon>Bacillati</taxon>
        <taxon>Actinomycetota</taxon>
        <taxon>Actinomycetes</taxon>
        <taxon>Mycobacteriales</taxon>
        <taxon>Corynebacteriaceae</taxon>
        <taxon>Corynebacterium</taxon>
    </lineage>
</organism>
<dbReference type="PRINTS" id="PR00507">
    <property type="entry name" value="N12N6MTFRASE"/>
</dbReference>
<dbReference type="REBASE" id="158076">
    <property type="entry name" value="Cva292ORF711P"/>
</dbReference>
<dbReference type="PANTHER" id="PTHR33841">
    <property type="entry name" value="DNA METHYLTRANSFERASE YEEA-RELATED"/>
    <property type="match status" value="1"/>
</dbReference>
<evidence type="ECO:0000256" key="4">
    <source>
        <dbReference type="ARBA" id="ARBA00022691"/>
    </source>
</evidence>
<dbReference type="EMBL" id="FAUH01000004">
    <property type="protein sequence ID" value="CUU65392.1"/>
    <property type="molecule type" value="Genomic_DNA"/>
</dbReference>
<sequence>MARTTTGTAEASLTAALQPVIRDLVADMRTRLTENEVLLQSWQTEHAQAQAADRAGTSFEEWSEEQLQQAAAGWVLTTVFLRFIEDNDLFGPRRVFLTGFDTERRGLGRDYEAALYQAHPEYSYRAYLQHCFNQLTDVPATKDLVGPHAAIHIIAPSDDAARKLIEFFRQLDGDENTRWTFNDERLSTRFLGDLYQDLSEFAQKKWALKQTPDFVEEFILDRTLTPALEERPLEGFKIIDPTCGSGHFLLGAFHRLVGEWEKHFPAMPAPERAARAMRAIHGVDINPFAVAISQFRLTVAYMQAAGDATLVARGQDAAPGFTVLSGDSLLFGPDAAGQGALNLTAENYVYSTENAAALDEVLTPGSYDVVVGNPPYITVKDKALNRQYRNRYAKYTKGTYALTVPFMVKFFQLAKDGDVGQAAGWVGQITSNSFMQRGFGKPLIEGYFGEVDLREVIDTSGAYIPGHGTPTLILVGRHAHPSRRKITGVLGIQGEPGVPEDPARGAVWSSIVDHIDEVNYEDQFIRVAELSREFITGHPWNLQGGAASAVAQQLEKTAQPTLESIIQGQIGGAVRVGADEAYMRPLSALRRDSNLDAGNFLPVNLGQDIRDYTENNKIGIAYPYRFGTNQLAPGGLLTVLWPFRSLLAARRTFQGNMDDAGLQWFEYMQHTWRTYSTNLGVTFAEVATHNHFSLDRGVKIFKQTAPVIKLPEGATEDDHLRLLAVLNTSTACFWLRMNSHNKGQQAGSDEPWEHRYQFASTGVQKFPLPDLDHSDATARGRRLDTLAQELASYEPSAVFDGATPSREAIDKAEANYLRTRQLMIAEQEELDWAVYFLYGLTETDLSLPVGTVTGIALGSRPFEIALARRVENGETTTAWFERHHSTPVTDIPDTWPEAQQVAARARLDLMASDKSIKLLEAPEYKRRWADDLWEDKVHTALADWLLTRLETPELWRRTDGMAQPRTIRELAALIETDPDYADILSVLPLWSTRRGATVEKMLDDLLKGEAVPYVASLRYRGRGFAKRAEWEATWNAQRREDAGEITAEQVPVPPNYSSADMVPAVWKHRGKLDVPKERFISYPGASPEGDSTLLLGWAGWNDLDKALAIFSTYADRADEDADTETLAGILAGLAEILPWVKQWHNDLDPQFNLHFGDYLDAQLTDAARSLGIPVEEIPDHAPTPVTRGRKKTK</sequence>
<evidence type="ECO:0000256" key="6">
    <source>
        <dbReference type="SAM" id="MobiDB-lite"/>
    </source>
</evidence>
<dbReference type="OrthoDB" id="9784823at2"/>